<evidence type="ECO:0000259" key="2">
    <source>
        <dbReference type="Pfam" id="PF00266"/>
    </source>
</evidence>
<dbReference type="InterPro" id="IPR015422">
    <property type="entry name" value="PyrdxlP-dep_Trfase_small"/>
</dbReference>
<evidence type="ECO:0000313" key="3">
    <source>
        <dbReference type="EMBL" id="AKU99086.1"/>
    </source>
</evidence>
<gene>
    <name evidence="3" type="ORF">AKJ09_05750</name>
</gene>
<sequence length="380" mass="40630">MDTSTTMRLRREYPLLSGCVYLNSCSMGAVPRGARTAAARYFDVVEQWRDGVFGDLFGEVTEYADGVAELIGAARGSIAIDVSVSALLGRVLSSLSWSERPRAITTDLEFPSVRFLLNAFRRYGCEPHVVPSRDGVTIDVERVVDAIDERTRIVVLSHATFATGALVDVAPVVARARECGALVALDAYQSIGVMPVDVERMGVDVVLGGAHKWLSGAFDLAFAWVKPSLLATLEPAATGWMASRDPLSFARAEGWADGARRLAAGTPALLPAITSREGLRLVKEFGASAIRARSLAMTARIFDHADAAGIETLTPRAADARGGVVSLRVPDGARIVADLEAAGFVCSYRAGLRMAPHFYNTDDEVDAIMAAVVEAARRTS</sequence>
<proteinExistence type="predicted"/>
<dbReference type="SUPFAM" id="SSF53383">
    <property type="entry name" value="PLP-dependent transferases"/>
    <property type="match status" value="1"/>
</dbReference>
<evidence type="ECO:0000256" key="1">
    <source>
        <dbReference type="ARBA" id="ARBA00022898"/>
    </source>
</evidence>
<keyword evidence="1" id="KW-0663">Pyridoxal phosphate</keyword>
<dbReference type="OrthoDB" id="9808002at2"/>
<dbReference type="EMBL" id="CP012333">
    <property type="protein sequence ID" value="AKU99086.1"/>
    <property type="molecule type" value="Genomic_DNA"/>
</dbReference>
<organism evidence="3 4">
    <name type="scientific">Labilithrix luteola</name>
    <dbReference type="NCBI Taxonomy" id="1391654"/>
    <lineage>
        <taxon>Bacteria</taxon>
        <taxon>Pseudomonadati</taxon>
        <taxon>Myxococcota</taxon>
        <taxon>Polyangia</taxon>
        <taxon>Polyangiales</taxon>
        <taxon>Labilitrichaceae</taxon>
        <taxon>Labilithrix</taxon>
    </lineage>
</organism>
<protein>
    <submittedName>
        <fullName evidence="3">Cysteine desulfurase</fullName>
    </submittedName>
</protein>
<accession>A0A0K1Q0A9</accession>
<feature type="domain" description="Aminotransferase class V" evidence="2">
    <location>
        <begin position="90"/>
        <end position="331"/>
    </location>
</feature>
<evidence type="ECO:0000313" key="4">
    <source>
        <dbReference type="Proteomes" id="UP000064967"/>
    </source>
</evidence>
<dbReference type="InterPro" id="IPR000192">
    <property type="entry name" value="Aminotrans_V_dom"/>
</dbReference>
<dbReference type="Pfam" id="PF00266">
    <property type="entry name" value="Aminotran_5"/>
    <property type="match status" value="1"/>
</dbReference>
<name>A0A0K1Q0A9_9BACT</name>
<dbReference type="InterPro" id="IPR015421">
    <property type="entry name" value="PyrdxlP-dep_Trfase_major"/>
</dbReference>
<reference evidence="3 4" key="1">
    <citation type="submission" date="2015-08" db="EMBL/GenBank/DDBJ databases">
        <authorList>
            <person name="Babu N.S."/>
            <person name="Beckwith C.J."/>
            <person name="Beseler K.G."/>
            <person name="Brison A."/>
            <person name="Carone J.V."/>
            <person name="Caskin T.P."/>
            <person name="Diamond M."/>
            <person name="Durham M.E."/>
            <person name="Foxe J.M."/>
            <person name="Go M."/>
            <person name="Henderson B.A."/>
            <person name="Jones I.B."/>
            <person name="McGettigan J.A."/>
            <person name="Micheletti S.J."/>
            <person name="Nasrallah M.E."/>
            <person name="Ortiz D."/>
            <person name="Piller C.R."/>
            <person name="Privatt S.R."/>
            <person name="Schneider S.L."/>
            <person name="Sharp S."/>
            <person name="Smith T.C."/>
            <person name="Stanton J.D."/>
            <person name="Ullery H.E."/>
            <person name="Wilson R.J."/>
            <person name="Serrano M.G."/>
            <person name="Buck G."/>
            <person name="Lee V."/>
            <person name="Wang Y."/>
            <person name="Carvalho R."/>
            <person name="Voegtly L."/>
            <person name="Shi R."/>
            <person name="Duckworth R."/>
            <person name="Johnson A."/>
            <person name="Loviza R."/>
            <person name="Walstead R."/>
            <person name="Shah Z."/>
            <person name="Kiflezghi M."/>
            <person name="Wade K."/>
            <person name="Ball S.L."/>
            <person name="Bradley K.W."/>
            <person name="Asai D.J."/>
            <person name="Bowman C.A."/>
            <person name="Russell D.A."/>
            <person name="Pope W.H."/>
            <person name="Jacobs-Sera D."/>
            <person name="Hendrix R.W."/>
            <person name="Hatfull G.F."/>
        </authorList>
    </citation>
    <scope>NUCLEOTIDE SEQUENCE [LARGE SCALE GENOMIC DNA]</scope>
    <source>
        <strain evidence="3 4">DSM 27648</strain>
    </source>
</reference>
<dbReference type="Gene3D" id="3.90.1150.10">
    <property type="entry name" value="Aspartate Aminotransferase, domain 1"/>
    <property type="match status" value="1"/>
</dbReference>
<dbReference type="PANTHER" id="PTHR43586:SF8">
    <property type="entry name" value="CYSTEINE DESULFURASE 1, CHLOROPLASTIC"/>
    <property type="match status" value="1"/>
</dbReference>
<dbReference type="AlphaFoldDB" id="A0A0K1Q0A9"/>
<dbReference type="Proteomes" id="UP000064967">
    <property type="component" value="Chromosome"/>
</dbReference>
<dbReference type="RefSeq" id="WP_146650351.1">
    <property type="nucleotide sequence ID" value="NZ_CP012333.1"/>
</dbReference>
<dbReference type="PANTHER" id="PTHR43586">
    <property type="entry name" value="CYSTEINE DESULFURASE"/>
    <property type="match status" value="1"/>
</dbReference>
<dbReference type="KEGG" id="llu:AKJ09_05750"/>
<dbReference type="Gene3D" id="3.40.640.10">
    <property type="entry name" value="Type I PLP-dependent aspartate aminotransferase-like (Major domain)"/>
    <property type="match status" value="1"/>
</dbReference>
<keyword evidence="4" id="KW-1185">Reference proteome</keyword>
<dbReference type="STRING" id="1391654.AKJ09_05750"/>
<dbReference type="InterPro" id="IPR015424">
    <property type="entry name" value="PyrdxlP-dep_Trfase"/>
</dbReference>